<dbReference type="PANTHER" id="PTHR34580">
    <property type="match status" value="1"/>
</dbReference>
<dbReference type="PROSITE" id="PS52050">
    <property type="entry name" value="WYL"/>
    <property type="match status" value="1"/>
</dbReference>
<evidence type="ECO:0000313" key="5">
    <source>
        <dbReference type="Proteomes" id="UP001332192"/>
    </source>
</evidence>
<dbReference type="Pfam" id="PF13280">
    <property type="entry name" value="WYL"/>
    <property type="match status" value="1"/>
</dbReference>
<dbReference type="InterPro" id="IPR036388">
    <property type="entry name" value="WH-like_DNA-bd_sf"/>
</dbReference>
<evidence type="ECO:0000256" key="2">
    <source>
        <dbReference type="ARBA" id="ARBA00023163"/>
    </source>
</evidence>
<keyword evidence="2" id="KW-0804">Transcription</keyword>
<dbReference type="InterPro" id="IPR026881">
    <property type="entry name" value="WYL_dom"/>
</dbReference>
<reference evidence="4 5" key="1">
    <citation type="journal article" date="2024" name="Front. Microbiol.">
        <title>Novel thermophilic genera Geochorda gen. nov. and Carboxydochorda gen. nov. from the deep terrestrial subsurface reveal the ecophysiological diversity in the class Limnochordia.</title>
        <authorList>
            <person name="Karnachuk O.V."/>
            <person name="Lukina A.P."/>
            <person name="Avakyan M.R."/>
            <person name="Kadnikov V.V."/>
            <person name="Begmatov S."/>
            <person name="Beletsky A.V."/>
            <person name="Vlasova K.G."/>
            <person name="Novikov A.A."/>
            <person name="Shcherbakova V.A."/>
            <person name="Mardanov A.V."/>
            <person name="Ravin N.V."/>
        </authorList>
    </citation>
    <scope>NUCLEOTIDE SEQUENCE [LARGE SCALE GENOMIC DNA]</scope>
    <source>
        <strain evidence="4 5">L945</strain>
    </source>
</reference>
<dbReference type="Pfam" id="PF25583">
    <property type="entry name" value="WCX"/>
    <property type="match status" value="1"/>
</dbReference>
<proteinExistence type="predicted"/>
<dbReference type="InterPro" id="IPR001034">
    <property type="entry name" value="DeoR_HTH"/>
</dbReference>
<name>A0ABZ1BZQ9_9FIRM</name>
<dbReference type="PROSITE" id="PS51000">
    <property type="entry name" value="HTH_DEOR_2"/>
    <property type="match status" value="1"/>
</dbReference>
<evidence type="ECO:0000256" key="1">
    <source>
        <dbReference type="ARBA" id="ARBA00023015"/>
    </source>
</evidence>
<dbReference type="EMBL" id="CP141615">
    <property type="protein sequence ID" value="WRP17572.1"/>
    <property type="molecule type" value="Genomic_DNA"/>
</dbReference>
<gene>
    <name evidence="4" type="ORF">U7230_00705</name>
</gene>
<dbReference type="InterPro" id="IPR057727">
    <property type="entry name" value="WCX_dom"/>
</dbReference>
<dbReference type="PIRSF" id="PIRSF016838">
    <property type="entry name" value="PafC"/>
    <property type="match status" value="1"/>
</dbReference>
<dbReference type="SUPFAM" id="SSF46785">
    <property type="entry name" value="Winged helix' DNA-binding domain"/>
    <property type="match status" value="1"/>
</dbReference>
<sequence>MNRTERLAAITLLLLARRRVTAAEIARTFEISERTVYRDLDALGQGGLPLISQAGAGGGYELPADYRLMPLTLTPDEAIALWTALQAVGSRDHPMREAARGAWLRIQAALPQELRDHVVDVGAGVDVSRMLPDAQVPATVFATAVRALRERRQLRIWYHVPTTGHSTERTVDLYGLACVRGRWYAPAHCHLRGGLRSFRLDRVTRAELLTSSYTLPRTFDLAAWVRGLFDYEQRAEERLPIEVHFSPQAGRRVVDDRFFREGLERQADGSFKATLTIPVSDLDWYAEIVVGYAGQARVVSPPVLRERVAMLARGLLEVHEAPAGAGGGDTSSTPPSP</sequence>
<feature type="domain" description="HTH deoR-type" evidence="3">
    <location>
        <begin position="3"/>
        <end position="58"/>
    </location>
</feature>
<dbReference type="Pfam" id="PF08279">
    <property type="entry name" value="HTH_11"/>
    <property type="match status" value="1"/>
</dbReference>
<dbReference type="InterPro" id="IPR036390">
    <property type="entry name" value="WH_DNA-bd_sf"/>
</dbReference>
<accession>A0ABZ1BZQ9</accession>
<evidence type="ECO:0000259" key="3">
    <source>
        <dbReference type="PROSITE" id="PS51000"/>
    </source>
</evidence>
<dbReference type="InterPro" id="IPR028349">
    <property type="entry name" value="PafC-like"/>
</dbReference>
<keyword evidence="5" id="KW-1185">Reference proteome</keyword>
<protein>
    <submittedName>
        <fullName evidence="4">YafY family protein</fullName>
    </submittedName>
</protein>
<organism evidence="4 5">
    <name type="scientific">Carboxydichorda subterranea</name>
    <dbReference type="NCBI Taxonomy" id="3109565"/>
    <lineage>
        <taxon>Bacteria</taxon>
        <taxon>Bacillati</taxon>
        <taxon>Bacillota</taxon>
        <taxon>Limnochordia</taxon>
        <taxon>Limnochordales</taxon>
        <taxon>Geochordaceae</taxon>
        <taxon>Carboxydichorda</taxon>
    </lineage>
</organism>
<keyword evidence="1" id="KW-0805">Transcription regulation</keyword>
<dbReference type="Gene3D" id="1.10.10.10">
    <property type="entry name" value="Winged helix-like DNA-binding domain superfamily/Winged helix DNA-binding domain"/>
    <property type="match status" value="1"/>
</dbReference>
<dbReference type="RefSeq" id="WP_324716842.1">
    <property type="nucleotide sequence ID" value="NZ_CP141615.1"/>
</dbReference>
<evidence type="ECO:0000313" key="4">
    <source>
        <dbReference type="EMBL" id="WRP17572.1"/>
    </source>
</evidence>
<dbReference type="PANTHER" id="PTHR34580:SF1">
    <property type="entry name" value="PROTEIN PAFC"/>
    <property type="match status" value="1"/>
</dbReference>
<dbReference type="InterPro" id="IPR013196">
    <property type="entry name" value="HTH_11"/>
</dbReference>
<dbReference type="InterPro" id="IPR051534">
    <property type="entry name" value="CBASS_pafABC_assoc_protein"/>
</dbReference>
<dbReference type="Proteomes" id="UP001332192">
    <property type="component" value="Chromosome"/>
</dbReference>